<comment type="cofactor">
    <cofactor evidence="1 5">
        <name>FAD</name>
        <dbReference type="ChEBI" id="CHEBI:57692"/>
    </cofactor>
</comment>
<gene>
    <name evidence="8" type="ORF">E2A64_04630</name>
</gene>
<dbReference type="PANTHER" id="PTHR11552:SF147">
    <property type="entry name" value="CHOLINE DEHYDROGENASE, MITOCHONDRIAL"/>
    <property type="match status" value="1"/>
</dbReference>
<evidence type="ECO:0000256" key="3">
    <source>
        <dbReference type="ARBA" id="ARBA00022630"/>
    </source>
</evidence>
<evidence type="ECO:0000313" key="8">
    <source>
        <dbReference type="EMBL" id="TDH38404.1"/>
    </source>
</evidence>
<dbReference type="InterPro" id="IPR007867">
    <property type="entry name" value="GMC_OxRtase_C"/>
</dbReference>
<name>A0A4R5PMZ4_9HYPH</name>
<keyword evidence="8" id="KW-0560">Oxidoreductase</keyword>
<feature type="binding site" evidence="5">
    <location>
        <position position="86"/>
    </location>
    <ligand>
        <name>FAD</name>
        <dbReference type="ChEBI" id="CHEBI:57692"/>
    </ligand>
</feature>
<evidence type="ECO:0000256" key="1">
    <source>
        <dbReference type="ARBA" id="ARBA00001974"/>
    </source>
</evidence>
<dbReference type="InterPro" id="IPR012132">
    <property type="entry name" value="GMC_OxRdtase"/>
</dbReference>
<evidence type="ECO:0000256" key="2">
    <source>
        <dbReference type="ARBA" id="ARBA00010790"/>
    </source>
</evidence>
<keyword evidence="3" id="KW-0285">Flavoprotein</keyword>
<feature type="domain" description="Glucose-methanol-choline oxidoreductase C-terminal" evidence="7">
    <location>
        <begin position="393"/>
        <end position="526"/>
    </location>
</feature>
<evidence type="ECO:0000259" key="6">
    <source>
        <dbReference type="Pfam" id="PF00732"/>
    </source>
</evidence>
<proteinExistence type="inferred from homology"/>
<dbReference type="NCBIfam" id="NF002550">
    <property type="entry name" value="PRK02106.1"/>
    <property type="match status" value="1"/>
</dbReference>
<keyword evidence="4 5" id="KW-0274">FAD</keyword>
<evidence type="ECO:0000256" key="4">
    <source>
        <dbReference type="ARBA" id="ARBA00022827"/>
    </source>
</evidence>
<dbReference type="EMBL" id="SMSI01000001">
    <property type="protein sequence ID" value="TDH38404.1"/>
    <property type="molecule type" value="Genomic_DNA"/>
</dbReference>
<dbReference type="OrthoDB" id="9785276at2"/>
<dbReference type="SUPFAM" id="SSF54373">
    <property type="entry name" value="FAD-linked reductases, C-terminal domain"/>
    <property type="match status" value="1"/>
</dbReference>
<keyword evidence="9" id="KW-1185">Reference proteome</keyword>
<organism evidence="8 9">
    <name type="scientific">Pseudohoeflea suaedae</name>
    <dbReference type="NCBI Taxonomy" id="877384"/>
    <lineage>
        <taxon>Bacteria</taxon>
        <taxon>Pseudomonadati</taxon>
        <taxon>Pseudomonadota</taxon>
        <taxon>Alphaproteobacteria</taxon>
        <taxon>Hyphomicrobiales</taxon>
        <taxon>Rhizobiaceae</taxon>
        <taxon>Pseudohoeflea</taxon>
    </lineage>
</organism>
<dbReference type="RefSeq" id="WP_133283239.1">
    <property type="nucleotide sequence ID" value="NZ_SMSI01000001.1"/>
</dbReference>
<accession>A0A4R5PMZ4</accession>
<sequence length="544" mass="59101">MSHAESYDYIIVGAGSAGCVLAHRLSADPKCSVLLLEAGGWDRDPMIHIPLGWGKILTERRHDWMYFCEPEDNVGGRSVECARGKVIGGSSSTNAMAYVRGNRGDYDRWAANGFTGFSYDEVLPYFKKQETWEGGADAWRGGDGPLNTQHCKYEDPLIEAFADASIEAGYPQTEDYNGERQEGFSRLQMTISNGRRASTASAYLRPALKRPNLTVLTKATAKKIVLKNRRATGVVIDHDGTERTFNARAEVLLSGGVINTPQLMMLSGIGAPDELSAQGIATEVNLPSVGKNLQDHVSVILMYKRKKPGGPFLKNMRADRIGLDFIKTYLTGKGFSADVPGGVVAFLKSGADRPIPDVQLLFTAAPLAAWPYMEPFKAPFQDGFATRIVATQPESRGSVKLASSDPMAAPLIHQNFLHAQKDWDSLRAGFRVARDLAAQPSMTPFIEAEFFPGPNCQSDEEIDAHIRNTCITVHHPAGTCRAGSDADAVVDPQLRVRGVDGLRVVDASVMPDLPSGNINAAVIMIAEKAADFIKDSRKMNEVAA</sequence>
<dbReference type="AlphaFoldDB" id="A0A4R5PMZ4"/>
<dbReference type="InterPro" id="IPR000172">
    <property type="entry name" value="GMC_OxRdtase_N"/>
</dbReference>
<reference evidence="8 9" key="1">
    <citation type="journal article" date="2013" name="Int. J. Syst. Evol. Microbiol.">
        <title>Hoeflea suaedae sp. nov., an endophytic bacterium isolated from the root of the halophyte Suaeda maritima.</title>
        <authorList>
            <person name="Chung E.J."/>
            <person name="Park J.A."/>
            <person name="Pramanik P."/>
            <person name="Bibi F."/>
            <person name="Jeon C.O."/>
            <person name="Chung Y.R."/>
        </authorList>
    </citation>
    <scope>NUCLEOTIDE SEQUENCE [LARGE SCALE GENOMIC DNA]</scope>
    <source>
        <strain evidence="8 9">YC6898</strain>
    </source>
</reference>
<dbReference type="Gene3D" id="3.30.560.10">
    <property type="entry name" value="Glucose Oxidase, domain 3"/>
    <property type="match status" value="1"/>
</dbReference>
<comment type="caution">
    <text evidence="8">The sequence shown here is derived from an EMBL/GenBank/DDBJ whole genome shotgun (WGS) entry which is preliminary data.</text>
</comment>
<evidence type="ECO:0000259" key="7">
    <source>
        <dbReference type="Pfam" id="PF05199"/>
    </source>
</evidence>
<dbReference type="PANTHER" id="PTHR11552">
    <property type="entry name" value="GLUCOSE-METHANOL-CHOLINE GMC OXIDOREDUCTASE"/>
    <property type="match status" value="1"/>
</dbReference>
<dbReference type="EC" id="1.1.99.1" evidence="8"/>
<dbReference type="Gene3D" id="3.50.50.60">
    <property type="entry name" value="FAD/NAD(P)-binding domain"/>
    <property type="match status" value="1"/>
</dbReference>
<evidence type="ECO:0000313" key="9">
    <source>
        <dbReference type="Proteomes" id="UP000295131"/>
    </source>
</evidence>
<dbReference type="PIRSF" id="PIRSF000137">
    <property type="entry name" value="Alcohol_oxidase"/>
    <property type="match status" value="1"/>
</dbReference>
<evidence type="ECO:0000256" key="5">
    <source>
        <dbReference type="PIRSR" id="PIRSR000137-2"/>
    </source>
</evidence>
<feature type="domain" description="Glucose-methanol-choline oxidoreductase N-terminal" evidence="6">
    <location>
        <begin position="7"/>
        <end position="297"/>
    </location>
</feature>
<dbReference type="GO" id="GO:0008812">
    <property type="term" value="F:choline dehydrogenase activity"/>
    <property type="evidence" value="ECO:0007669"/>
    <property type="project" value="UniProtKB-EC"/>
</dbReference>
<dbReference type="GO" id="GO:0050660">
    <property type="term" value="F:flavin adenine dinucleotide binding"/>
    <property type="evidence" value="ECO:0007669"/>
    <property type="project" value="InterPro"/>
</dbReference>
<dbReference type="Pfam" id="PF00732">
    <property type="entry name" value="GMC_oxred_N"/>
    <property type="match status" value="1"/>
</dbReference>
<dbReference type="SUPFAM" id="SSF51905">
    <property type="entry name" value="FAD/NAD(P)-binding domain"/>
    <property type="match status" value="1"/>
</dbReference>
<dbReference type="InterPro" id="IPR036188">
    <property type="entry name" value="FAD/NAD-bd_sf"/>
</dbReference>
<comment type="similarity">
    <text evidence="2">Belongs to the GMC oxidoreductase family.</text>
</comment>
<dbReference type="Pfam" id="PF05199">
    <property type="entry name" value="GMC_oxred_C"/>
    <property type="match status" value="1"/>
</dbReference>
<protein>
    <submittedName>
        <fullName evidence="8">Choline dehydrogenase</fullName>
        <ecNumber evidence="8">1.1.99.1</ecNumber>
    </submittedName>
</protein>
<dbReference type="Proteomes" id="UP000295131">
    <property type="component" value="Unassembled WGS sequence"/>
</dbReference>